<dbReference type="PANTHER" id="PTHR33371">
    <property type="entry name" value="INTERMEMBRANE PHOSPHOLIPID TRANSPORT SYSTEM BINDING PROTEIN MLAD-RELATED"/>
    <property type="match status" value="1"/>
</dbReference>
<dbReference type="AlphaFoldDB" id="A0A370ICE7"/>
<dbReference type="STRING" id="1210086.GCA_001613105_01350"/>
<evidence type="ECO:0000259" key="1">
    <source>
        <dbReference type="Pfam" id="PF02470"/>
    </source>
</evidence>
<evidence type="ECO:0000313" key="3">
    <source>
        <dbReference type="Proteomes" id="UP000254869"/>
    </source>
</evidence>
<dbReference type="RefSeq" id="WP_067993380.1">
    <property type="nucleotide sequence ID" value="NZ_QQBC01000002.1"/>
</dbReference>
<evidence type="ECO:0000313" key="2">
    <source>
        <dbReference type="EMBL" id="RDI68373.1"/>
    </source>
</evidence>
<dbReference type="InterPro" id="IPR052336">
    <property type="entry name" value="MlaD_Phospholipid_Transporter"/>
</dbReference>
<keyword evidence="3" id="KW-1185">Reference proteome</keyword>
<accession>A0A370ICE7</accession>
<dbReference type="InterPro" id="IPR003399">
    <property type="entry name" value="Mce/MlaD"/>
</dbReference>
<dbReference type="Proteomes" id="UP000254869">
    <property type="component" value="Unassembled WGS sequence"/>
</dbReference>
<proteinExistence type="predicted"/>
<feature type="domain" description="Mce/MlaD" evidence="1">
    <location>
        <begin position="30"/>
        <end position="101"/>
    </location>
</feature>
<dbReference type="EMBL" id="QQBC01000002">
    <property type="protein sequence ID" value="RDI68373.1"/>
    <property type="molecule type" value="Genomic_DNA"/>
</dbReference>
<comment type="caution">
    <text evidence="2">The sequence shown here is derived from an EMBL/GenBank/DDBJ whole genome shotgun (WGS) entry which is preliminary data.</text>
</comment>
<organism evidence="2 3">
    <name type="scientific">Nocardia pseudobrasiliensis</name>
    <dbReference type="NCBI Taxonomy" id="45979"/>
    <lineage>
        <taxon>Bacteria</taxon>
        <taxon>Bacillati</taxon>
        <taxon>Actinomycetota</taxon>
        <taxon>Actinomycetes</taxon>
        <taxon>Mycobacteriales</taxon>
        <taxon>Nocardiaceae</taxon>
        <taxon>Nocardia</taxon>
    </lineage>
</organism>
<gene>
    <name evidence="2" type="ORF">DFR76_102774</name>
</gene>
<protein>
    <submittedName>
        <fullName evidence="2">Phospholipid/cholesterol/gamma-HCH transport system substrate-binding protein</fullName>
    </submittedName>
</protein>
<name>A0A370ICE7_9NOCA</name>
<reference evidence="2 3" key="1">
    <citation type="submission" date="2018-07" db="EMBL/GenBank/DDBJ databases">
        <title>Genomic Encyclopedia of Type Strains, Phase IV (KMG-IV): sequencing the most valuable type-strain genomes for metagenomic binning, comparative biology and taxonomic classification.</title>
        <authorList>
            <person name="Goeker M."/>
        </authorList>
    </citation>
    <scope>NUCLEOTIDE SEQUENCE [LARGE SCALE GENOMIC DNA]</scope>
    <source>
        <strain evidence="2 3">DSM 44290</strain>
    </source>
</reference>
<dbReference type="Pfam" id="PF02470">
    <property type="entry name" value="MlaD"/>
    <property type="match status" value="1"/>
</dbReference>
<dbReference type="PANTHER" id="PTHR33371:SF18">
    <property type="entry name" value="MCE-FAMILY PROTEIN MCE3C"/>
    <property type="match status" value="1"/>
</dbReference>
<sequence>MLLGVCAYAVALVIAAAAAIVYLAPPDRHTVAFDISDAAAIHVGDDVRVAGVSVGKVSRISLQPSVVRVECKIRDGVFLGADTAVAVRMLTAAGGYYVALESAGDTPLRGVIAISHARPPYSLPDLIRDAPGKLDALATPDIGASLDKIATGLDAAPGSVRSLIDAVQGLATILDKQRRQVESTLTVSREYLSAFDDNREVLFAMLRKAAVVLRVLEDTHIEFGQAYQGLAEIFGRVAVLTRFYQGHSDEVGAAAQQLEAAAHSVGTDVPTLIDQLTQFVNYLQQVLGPDGIHLVAGDQVLATDLCVPIPGRSC</sequence>
<dbReference type="GO" id="GO:0005576">
    <property type="term" value="C:extracellular region"/>
    <property type="evidence" value="ECO:0007669"/>
    <property type="project" value="TreeGrafter"/>
</dbReference>